<feature type="transmembrane region" description="Helical" evidence="7">
    <location>
        <begin position="329"/>
        <end position="348"/>
    </location>
</feature>
<keyword evidence="5" id="KW-0902">Two-component regulatory system</keyword>
<evidence type="ECO:0000259" key="8">
    <source>
        <dbReference type="PROSITE" id="PS50109"/>
    </source>
</evidence>
<dbReference type="InterPro" id="IPR005467">
    <property type="entry name" value="His_kinase_dom"/>
</dbReference>
<dbReference type="Pfam" id="PF02518">
    <property type="entry name" value="HATPase_c"/>
    <property type="match status" value="1"/>
</dbReference>
<evidence type="ECO:0000256" key="2">
    <source>
        <dbReference type="ARBA" id="ARBA00012438"/>
    </source>
</evidence>
<feature type="domain" description="Histidine kinase" evidence="8">
    <location>
        <begin position="456"/>
        <end position="642"/>
    </location>
</feature>
<feature type="transmembrane region" description="Helical" evidence="7">
    <location>
        <begin position="360"/>
        <end position="380"/>
    </location>
</feature>
<dbReference type="SUPFAM" id="SSF49785">
    <property type="entry name" value="Galactose-binding domain-like"/>
    <property type="match status" value="1"/>
</dbReference>
<dbReference type="GO" id="GO:0004673">
    <property type="term" value="F:protein histidine kinase activity"/>
    <property type="evidence" value="ECO:0007669"/>
    <property type="project" value="UniProtKB-EC"/>
</dbReference>
<keyword evidence="6" id="KW-0175">Coiled coil</keyword>
<feature type="transmembrane region" description="Helical" evidence="7">
    <location>
        <begin position="212"/>
        <end position="233"/>
    </location>
</feature>
<comment type="catalytic activity">
    <reaction evidence="1">
        <text>ATP + protein L-histidine = ADP + protein N-phospho-L-histidine.</text>
        <dbReference type="EC" id="2.7.13.3"/>
    </reaction>
</comment>
<feature type="transmembrane region" description="Helical" evidence="7">
    <location>
        <begin position="304"/>
        <end position="323"/>
    </location>
</feature>
<evidence type="ECO:0000256" key="7">
    <source>
        <dbReference type="SAM" id="Phobius"/>
    </source>
</evidence>
<feature type="coiled-coil region" evidence="6">
    <location>
        <begin position="427"/>
        <end position="454"/>
    </location>
</feature>
<dbReference type="GeneID" id="66212832"/>
<evidence type="ECO:0000256" key="4">
    <source>
        <dbReference type="ARBA" id="ARBA00022777"/>
    </source>
</evidence>
<dbReference type="AlphaFoldDB" id="A0A7T9Z685"/>
<proteinExistence type="predicted"/>
<evidence type="ECO:0000256" key="3">
    <source>
        <dbReference type="ARBA" id="ARBA00022679"/>
    </source>
</evidence>
<organism evidence="9 10">
    <name type="scientific">Acinetobacter ursingii</name>
    <dbReference type="NCBI Taxonomy" id="108980"/>
    <lineage>
        <taxon>Bacteria</taxon>
        <taxon>Pseudomonadati</taxon>
        <taxon>Pseudomonadota</taxon>
        <taxon>Gammaproteobacteria</taxon>
        <taxon>Moraxellales</taxon>
        <taxon>Moraxellaceae</taxon>
        <taxon>Acinetobacter</taxon>
    </lineage>
</organism>
<dbReference type="GO" id="GO:0000160">
    <property type="term" value="P:phosphorelay signal transduction system"/>
    <property type="evidence" value="ECO:0007669"/>
    <property type="project" value="UniProtKB-KW"/>
</dbReference>
<evidence type="ECO:0000313" key="9">
    <source>
        <dbReference type="EMBL" id="QQT85421.1"/>
    </source>
</evidence>
<feature type="transmembrane region" description="Helical" evidence="7">
    <location>
        <begin position="392"/>
        <end position="410"/>
    </location>
</feature>
<dbReference type="InterPro" id="IPR036890">
    <property type="entry name" value="HATPase_C_sf"/>
</dbReference>
<dbReference type="Pfam" id="PF07695">
    <property type="entry name" value="7TMR-DISM_7TM"/>
    <property type="match status" value="1"/>
</dbReference>
<dbReference type="PROSITE" id="PS50109">
    <property type="entry name" value="HIS_KIN"/>
    <property type="match status" value="1"/>
</dbReference>
<dbReference type="GO" id="GO:0005524">
    <property type="term" value="F:ATP binding"/>
    <property type="evidence" value="ECO:0007669"/>
    <property type="project" value="UniProtKB-KW"/>
</dbReference>
<dbReference type="InterPro" id="IPR003594">
    <property type="entry name" value="HATPase_dom"/>
</dbReference>
<keyword evidence="7" id="KW-0812">Transmembrane</keyword>
<evidence type="ECO:0000256" key="1">
    <source>
        <dbReference type="ARBA" id="ARBA00000085"/>
    </source>
</evidence>
<dbReference type="PANTHER" id="PTHR24421:SF10">
    <property type="entry name" value="NITRATE_NITRITE SENSOR PROTEIN NARQ"/>
    <property type="match status" value="1"/>
</dbReference>
<dbReference type="InterPro" id="IPR011623">
    <property type="entry name" value="7TMR_DISM_rcpt_extracell_dom1"/>
</dbReference>
<protein>
    <recommendedName>
        <fullName evidence="2">histidine kinase</fullName>
        <ecNumber evidence="2">2.7.13.3</ecNumber>
    </recommendedName>
</protein>
<keyword evidence="7" id="KW-1133">Transmembrane helix</keyword>
<dbReference type="EC" id="2.7.13.3" evidence="2"/>
<reference evidence="9 10" key="1">
    <citation type="submission" date="2021-01" db="EMBL/GenBank/DDBJ databases">
        <title>FDA dAtabase for Regulatory Grade micrObial Sequences (FDA-ARGOS): Supporting development and validation of Infectious Disease Dx tests.</title>
        <authorList>
            <person name="Sproer C."/>
            <person name="Gronow S."/>
            <person name="Severitt S."/>
            <person name="Schroder I."/>
            <person name="Tallon L."/>
            <person name="Sadzewicz L."/>
            <person name="Zhao X."/>
            <person name="Boylan J."/>
            <person name="Ott S."/>
            <person name="Bowen H."/>
            <person name="Vavikolanu K."/>
            <person name="Mehta A."/>
            <person name="Aluvathingal J."/>
            <person name="Nadendla S."/>
            <person name="Lowell S."/>
            <person name="Myers T."/>
            <person name="Yan Y."/>
            <person name="Sichtig H."/>
        </authorList>
    </citation>
    <scope>NUCLEOTIDE SEQUENCE [LARGE SCALE GENOMIC DNA]</scope>
    <source>
        <strain evidence="9 10">FDAARGOS_1096</strain>
    </source>
</reference>
<dbReference type="Gene3D" id="3.30.565.10">
    <property type="entry name" value="Histidine kinase-like ATPase, C-terminal domain"/>
    <property type="match status" value="1"/>
</dbReference>
<keyword evidence="7" id="KW-0472">Membrane</keyword>
<dbReference type="InterPro" id="IPR008979">
    <property type="entry name" value="Galactose-bd-like_sf"/>
</dbReference>
<dbReference type="RefSeq" id="WP_004998342.1">
    <property type="nucleotide sequence ID" value="NZ_BKVT01000018.1"/>
</dbReference>
<keyword evidence="9" id="KW-0067">ATP-binding</keyword>
<feature type="transmembrane region" description="Helical" evidence="7">
    <location>
        <begin position="271"/>
        <end position="292"/>
    </location>
</feature>
<dbReference type="SUPFAM" id="SSF55874">
    <property type="entry name" value="ATPase domain of HSP90 chaperone/DNA topoisomerase II/histidine kinase"/>
    <property type="match status" value="1"/>
</dbReference>
<keyword evidence="3" id="KW-0808">Transferase</keyword>
<evidence type="ECO:0000256" key="6">
    <source>
        <dbReference type="SAM" id="Coils"/>
    </source>
</evidence>
<gene>
    <name evidence="9" type="ORF">I6I53_10920</name>
</gene>
<keyword evidence="4" id="KW-0418">Kinase</keyword>
<dbReference type="SMART" id="SM00387">
    <property type="entry name" value="HATPase_c"/>
    <property type="match status" value="1"/>
</dbReference>
<dbReference type="Proteomes" id="UP000595320">
    <property type="component" value="Chromosome"/>
</dbReference>
<dbReference type="InterPro" id="IPR050482">
    <property type="entry name" value="Sensor_HK_TwoCompSys"/>
</dbReference>
<feature type="transmembrane region" description="Helical" evidence="7">
    <location>
        <begin position="240"/>
        <end position="259"/>
    </location>
</feature>
<keyword evidence="9" id="KW-0547">Nucleotide-binding</keyword>
<name>A0A7T9Z685_9GAMM</name>
<dbReference type="CDD" id="cd16917">
    <property type="entry name" value="HATPase_UhpB-NarQ-NarX-like"/>
    <property type="match status" value="1"/>
</dbReference>
<sequence length="642" mass="74054">MYTHQSSRYCKITWFTRLRLFFICFVLILVSSHSPLYAASSLDELVLIPKDHNCQVKISTIQAIQTSPHIQTKNINQLKNWQNVKLPDFWENRWKNYSGIVWYRILWSKACQTSQTEPLALNIDSLNMAGEVYLNQQLIWRDKNLTEPLSRSWNMPRYWVLPNSELKQGQNEILIRVIGVATQSPGLGNVYIGTPHAIIEQNSKYVFEHRTLYFINLIISLTLGAIAFLVWLLRRKDSTFGWFALASLLWGLFISNILTTETYPFFHTLQLARINMLFLVGYVISFTIYTWRFAGKKYNKTEKILWLIGLISVIILFIVSPAYLGLVLFSLFLFAIIVFLGCCFFYQWIAYKTPKADIRFLALILLGFIGINIHDVYLILTQNTEHTYITPFAAPLTALAISMILAWRIAQNVNHIEEFNQTLTQSVERVSADLKNSLDKKHQLEIENMRLQERLNLSHELHDGLGGSLVRSMILVDKQDKIDKQHVLSILKLLRNDLRQVIDSGSTIGAKVPETPVIWASSIRRRFVQLFEELEIESEWKLAEQWLKEPTALQCLTLARVVEEALTNIIKHSHATLVKVSLFQEYQQLILEIEDNGVGFDPSTVQQGLHVGLQSMQVRVNRIGGTFEIHSEMGQTLIRVKL</sequence>
<evidence type="ECO:0000313" key="10">
    <source>
        <dbReference type="Proteomes" id="UP000595320"/>
    </source>
</evidence>
<accession>A0A7T9Z685</accession>
<evidence type="ECO:0000256" key="5">
    <source>
        <dbReference type="ARBA" id="ARBA00023012"/>
    </source>
</evidence>
<dbReference type="PANTHER" id="PTHR24421">
    <property type="entry name" value="NITRATE/NITRITE SENSOR PROTEIN NARX-RELATED"/>
    <property type="match status" value="1"/>
</dbReference>
<dbReference type="EMBL" id="CP068176">
    <property type="protein sequence ID" value="QQT85421.1"/>
    <property type="molecule type" value="Genomic_DNA"/>
</dbReference>
<dbReference type="Gene3D" id="2.60.120.260">
    <property type="entry name" value="Galactose-binding domain-like"/>
    <property type="match status" value="1"/>
</dbReference>